<dbReference type="Proteomes" id="UP001151760">
    <property type="component" value="Unassembled WGS sequence"/>
</dbReference>
<evidence type="ECO:0000313" key="1">
    <source>
        <dbReference type="EMBL" id="GJT97108.1"/>
    </source>
</evidence>
<reference evidence="1" key="2">
    <citation type="submission" date="2022-01" db="EMBL/GenBank/DDBJ databases">
        <authorList>
            <person name="Yamashiro T."/>
            <person name="Shiraishi A."/>
            <person name="Satake H."/>
            <person name="Nakayama K."/>
        </authorList>
    </citation>
    <scope>NUCLEOTIDE SEQUENCE</scope>
</reference>
<comment type="caution">
    <text evidence="1">The sequence shown here is derived from an EMBL/GenBank/DDBJ whole genome shotgun (WGS) entry which is preliminary data.</text>
</comment>
<protein>
    <submittedName>
        <fullName evidence="1">Uncharacterized protein</fullName>
    </submittedName>
</protein>
<gene>
    <name evidence="1" type="ORF">Tco_1092626</name>
</gene>
<reference evidence="1" key="1">
    <citation type="journal article" date="2022" name="Int. J. Mol. Sci.">
        <title>Draft Genome of Tanacetum Coccineum: Genomic Comparison of Closely Related Tanacetum-Family Plants.</title>
        <authorList>
            <person name="Yamashiro T."/>
            <person name="Shiraishi A."/>
            <person name="Nakayama K."/>
            <person name="Satake H."/>
        </authorList>
    </citation>
    <scope>NUCLEOTIDE SEQUENCE</scope>
</reference>
<name>A0ABQ5IAI9_9ASTR</name>
<proteinExistence type="predicted"/>
<sequence>MNYMENQIVWESRQEDLTRLKKDALVFYDPKRNPNDPPRYLYNKDLFILENGNTEEKKYVLSLHMIHEISFPKEDLGEKMIQWVSKVFKTFNEEVRLSIQHWKDSWHKRMYKIKHMKERANPEEVLSNHKIVEVLGIECDQIKINLTAPTLKFIGIEACNPYSIIDEPFVEGAQGSQVEDFLDRVQDEDSIAWLGLQAFCHWPRSHQTTSYRYSIIKCRLLMRHCTVEEMSDHQYAWAEVGEAATDWPELIHRNKREDQRNLRFRKRISKSAQDRQKELMLKRCKKRKPMEFEKLEETELYAQRSHLRKGS</sequence>
<evidence type="ECO:0000313" key="2">
    <source>
        <dbReference type="Proteomes" id="UP001151760"/>
    </source>
</evidence>
<keyword evidence="2" id="KW-1185">Reference proteome</keyword>
<dbReference type="EMBL" id="BQNB010020543">
    <property type="protein sequence ID" value="GJT97108.1"/>
    <property type="molecule type" value="Genomic_DNA"/>
</dbReference>
<accession>A0ABQ5IAI9</accession>
<organism evidence="1 2">
    <name type="scientific">Tanacetum coccineum</name>
    <dbReference type="NCBI Taxonomy" id="301880"/>
    <lineage>
        <taxon>Eukaryota</taxon>
        <taxon>Viridiplantae</taxon>
        <taxon>Streptophyta</taxon>
        <taxon>Embryophyta</taxon>
        <taxon>Tracheophyta</taxon>
        <taxon>Spermatophyta</taxon>
        <taxon>Magnoliopsida</taxon>
        <taxon>eudicotyledons</taxon>
        <taxon>Gunneridae</taxon>
        <taxon>Pentapetalae</taxon>
        <taxon>asterids</taxon>
        <taxon>campanulids</taxon>
        <taxon>Asterales</taxon>
        <taxon>Asteraceae</taxon>
        <taxon>Asteroideae</taxon>
        <taxon>Anthemideae</taxon>
        <taxon>Anthemidinae</taxon>
        <taxon>Tanacetum</taxon>
    </lineage>
</organism>